<feature type="compositionally biased region" description="Pro residues" evidence="1">
    <location>
        <begin position="102"/>
        <end position="123"/>
    </location>
</feature>
<keyword evidence="2" id="KW-0472">Membrane</keyword>
<evidence type="ECO:0008006" key="5">
    <source>
        <dbReference type="Google" id="ProtNLM"/>
    </source>
</evidence>
<keyword evidence="2" id="KW-0812">Transmembrane</keyword>
<reference evidence="3" key="1">
    <citation type="journal article" date="2023" name="Mol. Phylogenet. Evol.">
        <title>Genome-scale phylogeny and comparative genomics of the fungal order Sordariales.</title>
        <authorList>
            <person name="Hensen N."/>
            <person name="Bonometti L."/>
            <person name="Westerberg I."/>
            <person name="Brannstrom I.O."/>
            <person name="Guillou S."/>
            <person name="Cros-Aarteil S."/>
            <person name="Calhoun S."/>
            <person name="Haridas S."/>
            <person name="Kuo A."/>
            <person name="Mondo S."/>
            <person name="Pangilinan J."/>
            <person name="Riley R."/>
            <person name="LaButti K."/>
            <person name="Andreopoulos B."/>
            <person name="Lipzen A."/>
            <person name="Chen C."/>
            <person name="Yan M."/>
            <person name="Daum C."/>
            <person name="Ng V."/>
            <person name="Clum A."/>
            <person name="Steindorff A."/>
            <person name="Ohm R.A."/>
            <person name="Martin F."/>
            <person name="Silar P."/>
            <person name="Natvig D.O."/>
            <person name="Lalanne C."/>
            <person name="Gautier V."/>
            <person name="Ament-Velasquez S.L."/>
            <person name="Kruys A."/>
            <person name="Hutchinson M.I."/>
            <person name="Powell A.J."/>
            <person name="Barry K."/>
            <person name="Miller A.N."/>
            <person name="Grigoriev I.V."/>
            <person name="Debuchy R."/>
            <person name="Gladieux P."/>
            <person name="Hiltunen Thoren M."/>
            <person name="Johannesson H."/>
        </authorList>
    </citation>
    <scope>NUCLEOTIDE SEQUENCE</scope>
    <source>
        <strain evidence="3">CBS 538.74</strain>
    </source>
</reference>
<evidence type="ECO:0000313" key="4">
    <source>
        <dbReference type="Proteomes" id="UP001302745"/>
    </source>
</evidence>
<accession>A0AAN6VRK8</accession>
<feature type="compositionally biased region" description="Basic and acidic residues" evidence="1">
    <location>
        <begin position="10"/>
        <end position="20"/>
    </location>
</feature>
<reference evidence="3" key="2">
    <citation type="submission" date="2023-05" db="EMBL/GenBank/DDBJ databases">
        <authorList>
            <consortium name="Lawrence Berkeley National Laboratory"/>
            <person name="Steindorff A."/>
            <person name="Hensen N."/>
            <person name="Bonometti L."/>
            <person name="Westerberg I."/>
            <person name="Brannstrom I.O."/>
            <person name="Guillou S."/>
            <person name="Cros-Aarteil S."/>
            <person name="Calhoun S."/>
            <person name="Haridas S."/>
            <person name="Kuo A."/>
            <person name="Mondo S."/>
            <person name="Pangilinan J."/>
            <person name="Riley R."/>
            <person name="Labutti K."/>
            <person name="Andreopoulos B."/>
            <person name="Lipzen A."/>
            <person name="Chen C."/>
            <person name="Yanf M."/>
            <person name="Daum C."/>
            <person name="Ng V."/>
            <person name="Clum A."/>
            <person name="Ohm R."/>
            <person name="Martin F."/>
            <person name="Silar P."/>
            <person name="Natvig D."/>
            <person name="Lalanne C."/>
            <person name="Gautier V."/>
            <person name="Ament-Velasquez S.L."/>
            <person name="Kruys A."/>
            <person name="Hutchinson M.I."/>
            <person name="Powell A.J."/>
            <person name="Barry K."/>
            <person name="Miller A.N."/>
            <person name="Grigoriev I.V."/>
            <person name="Debuchy R."/>
            <person name="Gladieux P."/>
            <person name="Thoren M.H."/>
            <person name="Johannesson H."/>
        </authorList>
    </citation>
    <scope>NUCLEOTIDE SEQUENCE</scope>
    <source>
        <strain evidence="3">CBS 538.74</strain>
    </source>
</reference>
<gene>
    <name evidence="3" type="ORF">C8A00DRAFT_12560</name>
</gene>
<dbReference type="EMBL" id="MU856866">
    <property type="protein sequence ID" value="KAK4156527.1"/>
    <property type="molecule type" value="Genomic_DNA"/>
</dbReference>
<sequence length="670" mass="73895">MGAMFLSNEELGKKDDDHKPAKIPTIRPRWSAATGASRGKTLKRVAVAFALGIFVYLFISNLPTDVPIRDRRRPVYRPEPEADNHRAPAPIPKLTSDRKPPKPNAPPSGPPPPGPPPPGPVPPAASYNGPLVFQKLLASLEAIHSTGGTSPVNKNVLFAAAGLKSAALLLPMACQMGAELSNYVHFALIGGSDIGMEELRAINGIDESCQVIFHDARPDFAATSTTERLRQGSVRALRYINNYMHPQALVVDASGSEHDYFLAGIRKQAPVLGIPLIELPENAHSRLAWITKLDSSSLAVWDKISIDILIHAPAATSGSLIHLLKSLSAADFSAGSTPHLTIELPHDVDRATTEFLKTFQWPPRRSHIPSHPRQLTLRHRIPRNRLTEEESSVRFLESFWPSSPQYSHVLVLSPQAQLSPQFFHYLKYSVLQYLYSGAAVNQEWDSRLLGLSLDLPTTHLDGSKRFTPPAGKGATEGDKSTPFLWQAPNSNAALFTGQKWMELHAMVSNLIEYQHQTPSLPAFFTQKAVSKRYPSWLEHALRLSRARGYWTLYPSEVTARHLATIHKELYRAPEEYERELAKDTQGTTAELPVSRGMLFESLPNDGRLLGFGEMPLLLWDGRTTGLPYLDDAAAAYADDFRRAVGGCQALAPGDLVARKSMGDLFCVRDD</sequence>
<feature type="region of interest" description="Disordered" evidence="1">
    <location>
        <begin position="75"/>
        <end position="125"/>
    </location>
</feature>
<dbReference type="AlphaFoldDB" id="A0AAN6VRK8"/>
<dbReference type="Proteomes" id="UP001302745">
    <property type="component" value="Unassembled WGS sequence"/>
</dbReference>
<keyword evidence="4" id="KW-1185">Reference proteome</keyword>
<organism evidence="3 4">
    <name type="scientific">Chaetomidium leptoderma</name>
    <dbReference type="NCBI Taxonomy" id="669021"/>
    <lineage>
        <taxon>Eukaryota</taxon>
        <taxon>Fungi</taxon>
        <taxon>Dikarya</taxon>
        <taxon>Ascomycota</taxon>
        <taxon>Pezizomycotina</taxon>
        <taxon>Sordariomycetes</taxon>
        <taxon>Sordariomycetidae</taxon>
        <taxon>Sordariales</taxon>
        <taxon>Chaetomiaceae</taxon>
        <taxon>Chaetomidium</taxon>
    </lineage>
</organism>
<feature type="compositionally biased region" description="Basic and acidic residues" evidence="1">
    <location>
        <begin position="76"/>
        <end position="86"/>
    </location>
</feature>
<protein>
    <recommendedName>
        <fullName evidence="5">Glycosyltransferase 2</fullName>
    </recommendedName>
</protein>
<proteinExistence type="predicted"/>
<dbReference type="PANTHER" id="PTHR33604:SF3">
    <property type="entry name" value="OSJNBA0004B13.7 PROTEIN"/>
    <property type="match status" value="1"/>
</dbReference>
<feature type="transmembrane region" description="Helical" evidence="2">
    <location>
        <begin position="45"/>
        <end position="63"/>
    </location>
</feature>
<dbReference type="PANTHER" id="PTHR33604">
    <property type="entry name" value="OSJNBA0004B13.7 PROTEIN"/>
    <property type="match status" value="1"/>
</dbReference>
<evidence type="ECO:0000256" key="2">
    <source>
        <dbReference type="SAM" id="Phobius"/>
    </source>
</evidence>
<evidence type="ECO:0000313" key="3">
    <source>
        <dbReference type="EMBL" id="KAK4156527.1"/>
    </source>
</evidence>
<evidence type="ECO:0000256" key="1">
    <source>
        <dbReference type="SAM" id="MobiDB-lite"/>
    </source>
</evidence>
<name>A0AAN6VRK8_9PEZI</name>
<keyword evidence="2" id="KW-1133">Transmembrane helix</keyword>
<comment type="caution">
    <text evidence="3">The sequence shown here is derived from an EMBL/GenBank/DDBJ whole genome shotgun (WGS) entry which is preliminary data.</text>
</comment>
<feature type="region of interest" description="Disordered" evidence="1">
    <location>
        <begin position="1"/>
        <end position="25"/>
    </location>
</feature>